<gene>
    <name evidence="2" type="ORF">ESY86_16880</name>
</gene>
<evidence type="ECO:0000259" key="1">
    <source>
        <dbReference type="Pfam" id="PF00535"/>
    </source>
</evidence>
<dbReference type="SUPFAM" id="SSF53448">
    <property type="entry name" value="Nucleotide-diphospho-sugar transferases"/>
    <property type="match status" value="1"/>
</dbReference>
<proteinExistence type="predicted"/>
<reference evidence="2 3" key="1">
    <citation type="submission" date="2019-08" db="EMBL/GenBank/DDBJ databases">
        <title>Genomes of Subsaximicrobium wynnwilliamsii strains.</title>
        <authorList>
            <person name="Bowman J.P."/>
        </authorList>
    </citation>
    <scope>NUCLEOTIDE SEQUENCE [LARGE SCALE GENOMIC DNA]</scope>
    <source>
        <strain evidence="2 3">2-80-2</strain>
    </source>
</reference>
<dbReference type="CDD" id="cd06433">
    <property type="entry name" value="GT_2_WfgS_like"/>
    <property type="match status" value="1"/>
</dbReference>
<sequence>MRISIITINYNNLEGLQKTMRSVLDQTYPDIEYIVIDGGSTDGSKAYIESCQQDLAYWISEPDKGIFHAMNKGIEKTTGEYLLFLNSGDTLYSDSVIVESANRMNDDSDIYYGNVLRHYKHQQPLLKIYPAKLDFSFFIDSALPHQAVFSKRSLFSTIGYFNESYEIASDWELLTCAICKYNCSYRYLDIIISNYDMTGVSSQKSSQIIFKKERRTTYVKYFPAFMNDYERFRYDHKFIKAHKLNKLKSISQSKILIKVHQFVLNLLYLLSKKANF</sequence>
<dbReference type="Proteomes" id="UP000321578">
    <property type="component" value="Unassembled WGS sequence"/>
</dbReference>
<dbReference type="EMBL" id="VORO01000024">
    <property type="protein sequence ID" value="TXD87453.1"/>
    <property type="molecule type" value="Genomic_DNA"/>
</dbReference>
<dbReference type="PANTHER" id="PTHR22916:SF67">
    <property type="entry name" value="COLANIC ACID BIOSYNTHESIS GLYCOSYL TRANSFERASE WCAE-RELATED"/>
    <property type="match status" value="1"/>
</dbReference>
<dbReference type="GO" id="GO:0016758">
    <property type="term" value="F:hexosyltransferase activity"/>
    <property type="evidence" value="ECO:0007669"/>
    <property type="project" value="UniProtKB-ARBA"/>
</dbReference>
<dbReference type="PANTHER" id="PTHR22916">
    <property type="entry name" value="GLYCOSYLTRANSFERASE"/>
    <property type="match status" value="1"/>
</dbReference>
<organism evidence="2 3">
    <name type="scientific">Subsaximicrobium wynnwilliamsii</name>
    <dbReference type="NCBI Taxonomy" id="291179"/>
    <lineage>
        <taxon>Bacteria</taxon>
        <taxon>Pseudomonadati</taxon>
        <taxon>Bacteroidota</taxon>
        <taxon>Flavobacteriia</taxon>
        <taxon>Flavobacteriales</taxon>
        <taxon>Flavobacteriaceae</taxon>
        <taxon>Subsaximicrobium</taxon>
    </lineage>
</organism>
<comment type="caution">
    <text evidence="2">The sequence shown here is derived from an EMBL/GenBank/DDBJ whole genome shotgun (WGS) entry which is preliminary data.</text>
</comment>
<dbReference type="AlphaFoldDB" id="A0A5C6ZBQ6"/>
<feature type="domain" description="Glycosyltransferase 2-like" evidence="1">
    <location>
        <begin position="4"/>
        <end position="122"/>
    </location>
</feature>
<dbReference type="InterPro" id="IPR001173">
    <property type="entry name" value="Glyco_trans_2-like"/>
</dbReference>
<accession>A0A5C6ZBQ6</accession>
<dbReference type="InterPro" id="IPR029044">
    <property type="entry name" value="Nucleotide-diphossugar_trans"/>
</dbReference>
<dbReference type="Gene3D" id="3.90.550.10">
    <property type="entry name" value="Spore Coat Polysaccharide Biosynthesis Protein SpsA, Chain A"/>
    <property type="match status" value="1"/>
</dbReference>
<dbReference type="Pfam" id="PF00535">
    <property type="entry name" value="Glycos_transf_2"/>
    <property type="match status" value="1"/>
</dbReference>
<evidence type="ECO:0000313" key="3">
    <source>
        <dbReference type="Proteomes" id="UP000321578"/>
    </source>
</evidence>
<name>A0A5C6ZBQ6_9FLAO</name>
<dbReference type="RefSeq" id="WP_147087899.1">
    <property type="nucleotide sequence ID" value="NZ_VORM01000026.1"/>
</dbReference>
<keyword evidence="3" id="KW-1185">Reference proteome</keyword>
<protein>
    <submittedName>
        <fullName evidence="2">Glycosyltransferase</fullName>
    </submittedName>
</protein>
<keyword evidence="2" id="KW-0808">Transferase</keyword>
<evidence type="ECO:0000313" key="2">
    <source>
        <dbReference type="EMBL" id="TXD87453.1"/>
    </source>
</evidence>